<dbReference type="SUPFAM" id="SSF51735">
    <property type="entry name" value="NAD(P)-binding Rossmann-fold domains"/>
    <property type="match status" value="1"/>
</dbReference>
<organism evidence="2 3">
    <name type="scientific">Xylaria hypoxylon</name>
    <dbReference type="NCBI Taxonomy" id="37992"/>
    <lineage>
        <taxon>Eukaryota</taxon>
        <taxon>Fungi</taxon>
        <taxon>Dikarya</taxon>
        <taxon>Ascomycota</taxon>
        <taxon>Pezizomycotina</taxon>
        <taxon>Sordariomycetes</taxon>
        <taxon>Xylariomycetidae</taxon>
        <taxon>Xylariales</taxon>
        <taxon>Xylariaceae</taxon>
        <taxon>Xylaria</taxon>
    </lineage>
</organism>
<dbReference type="STRING" id="37992.A0A4Z0YX54"/>
<reference evidence="2 3" key="1">
    <citation type="submission" date="2019-03" db="EMBL/GenBank/DDBJ databases">
        <title>Draft genome sequence of Xylaria hypoxylon DSM 108379, a ubiquitous saprotrophic-parasitic fungi on hardwood.</title>
        <authorList>
            <person name="Buettner E."/>
            <person name="Leonhardt S."/>
            <person name="Gebauer A.M."/>
            <person name="Liers C."/>
            <person name="Hofrichter M."/>
            <person name="Kellner H."/>
        </authorList>
    </citation>
    <scope>NUCLEOTIDE SEQUENCE [LARGE SCALE GENOMIC DNA]</scope>
    <source>
        <strain evidence="2 3">DSM 108379</strain>
    </source>
</reference>
<name>A0A4Z0YX54_9PEZI</name>
<comment type="caution">
    <text evidence="2">The sequence shown here is derived from an EMBL/GenBank/DDBJ whole genome shotgun (WGS) entry which is preliminary data.</text>
</comment>
<evidence type="ECO:0000256" key="1">
    <source>
        <dbReference type="SAM" id="MobiDB-lite"/>
    </source>
</evidence>
<keyword evidence="3" id="KW-1185">Reference proteome</keyword>
<dbReference type="PANTHER" id="PTHR40129:SF2">
    <property type="entry name" value="KETOPANTOATE REDUCTASE N-TERMINAL DOMAIN-CONTAINING PROTEIN"/>
    <property type="match status" value="1"/>
</dbReference>
<dbReference type="Gene3D" id="3.40.50.720">
    <property type="entry name" value="NAD(P)-binding Rossmann-like Domain"/>
    <property type="match status" value="1"/>
</dbReference>
<dbReference type="InterPro" id="IPR036291">
    <property type="entry name" value="NAD(P)-bd_dom_sf"/>
</dbReference>
<feature type="compositionally biased region" description="Low complexity" evidence="1">
    <location>
        <begin position="1"/>
        <end position="22"/>
    </location>
</feature>
<proteinExistence type="predicted"/>
<dbReference type="Proteomes" id="UP000297716">
    <property type="component" value="Unassembled WGS sequence"/>
</dbReference>
<evidence type="ECO:0000313" key="3">
    <source>
        <dbReference type="Proteomes" id="UP000297716"/>
    </source>
</evidence>
<gene>
    <name evidence="2" type="ORF">E0Z10_g5739</name>
</gene>
<evidence type="ECO:0000313" key="2">
    <source>
        <dbReference type="EMBL" id="TGJ83023.1"/>
    </source>
</evidence>
<dbReference type="OrthoDB" id="674948at2759"/>
<sequence length="392" mass="42933">MPAAENHNPPSSPNPFSAGGPSVLFAKRKRNLFKGPSLSIHSSSTGRGGTSSGNHSRSASASGLGRRSGEITIQEEDEEALEFEGEEEIEEVDHFSPILHGPGETIEEIYETIGESEGEGEGWRGEDERKDADILVESSTRRRQRTGATAPLPFKFDPGSDDNGPFAVLPAAKTVLVTFPLKGEGQAARLVSAYAATHPGALEVRYIQFGVTSIWTAQHWLDEDSPYDDTNPRAVAEDELMRCAPAAVLSLAGLYGADRQPRNWVHRVVASKDDLKAKGALHVVHGEDVARAVVALHRQFTPGKRWIVCDMHVYDWWDLVQDWAMQSLSAAPGAVSEAEMARQGELLAWVGELMVEEDVRALPRDTSSIGRRLDGRGFWTFMGIWPTQGRIR</sequence>
<dbReference type="AlphaFoldDB" id="A0A4Z0YX54"/>
<protein>
    <submittedName>
        <fullName evidence="2">Uncharacterized protein</fullName>
    </submittedName>
</protein>
<feature type="compositionally biased region" description="Low complexity" evidence="1">
    <location>
        <begin position="52"/>
        <end position="65"/>
    </location>
</feature>
<feature type="region of interest" description="Disordered" evidence="1">
    <location>
        <begin position="35"/>
        <end position="81"/>
    </location>
</feature>
<dbReference type="EMBL" id="SKBN01000107">
    <property type="protein sequence ID" value="TGJ83023.1"/>
    <property type="molecule type" value="Genomic_DNA"/>
</dbReference>
<feature type="region of interest" description="Disordered" evidence="1">
    <location>
        <begin position="1"/>
        <end position="23"/>
    </location>
</feature>
<dbReference type="PANTHER" id="PTHR40129">
    <property type="entry name" value="KETOPANTOATE REDUCTASE N-TERMINAL DOMAIN-CONTAINING PROTEIN"/>
    <property type="match status" value="1"/>
</dbReference>
<accession>A0A4Z0YX54</accession>